<name>A0A5I0BFM9_SALET</name>
<dbReference type="Pfam" id="PF14022">
    <property type="entry name" value="DUF4238"/>
    <property type="match status" value="1"/>
</dbReference>
<dbReference type="EMBL" id="AAIJKB010000006">
    <property type="protein sequence ID" value="ECE8854361.1"/>
    <property type="molecule type" value="Genomic_DNA"/>
</dbReference>
<accession>A0A5I0BFM9</accession>
<proteinExistence type="predicted"/>
<comment type="caution">
    <text evidence="1">The sequence shown here is derived from an EMBL/GenBank/DDBJ whole genome shotgun (WGS) entry which is preliminary data.</text>
</comment>
<protein>
    <submittedName>
        <fullName evidence="1">DUF4238 domain-containing protein</fullName>
    </submittedName>
</protein>
<sequence length="376" mass="43073">MAYTKNQHVLSQWVLRNFRSDDTALSPKDKQRVWCHVVVPSADGENDIKDIPLPISSVAICKDCFRLKDGDTGDFFDIEHELSEYEQDMSVLVRELVQHHQFSRLANCNIHDFPVEKLSSFAILQMILNLNNPQSRFPDKDELKATLINPLINNIDEHISAVLSLPNTQPAFASEPIYQKLMRIAGSSSEVEEKAHAMFVLYSLLALQKKPTPVATAAYLRDEIFSGIYSIDVFHTGHELNSTKPRPVFTVSPNVFCPLVDEAVIYLPLSHNFALRFNQRPGKGFYSDPIIRIFSPAPQNLCDEKYSRVKIYKCSYDYIDQVMSTIDMYNVGFSNIIYSSWQLSDVENYLRLQDEDPDTYYLPEQPIRWTSVADKS</sequence>
<dbReference type="AlphaFoldDB" id="A0A5I0BFM9"/>
<dbReference type="InterPro" id="IPR025332">
    <property type="entry name" value="DUF4238"/>
</dbReference>
<evidence type="ECO:0000313" key="1">
    <source>
        <dbReference type="EMBL" id="ECE8854361.1"/>
    </source>
</evidence>
<gene>
    <name evidence="1" type="ORF">EWG69_09255</name>
</gene>
<organism evidence="1">
    <name type="scientific">Salmonella enterica subsp. enterica serovar Koketime</name>
    <dbReference type="NCBI Taxonomy" id="2564632"/>
    <lineage>
        <taxon>Bacteria</taxon>
        <taxon>Pseudomonadati</taxon>
        <taxon>Pseudomonadota</taxon>
        <taxon>Gammaproteobacteria</taxon>
        <taxon>Enterobacterales</taxon>
        <taxon>Enterobacteriaceae</taxon>
        <taxon>Salmonella</taxon>
    </lineage>
</organism>
<reference evidence="1" key="1">
    <citation type="submission" date="2019-02" db="EMBL/GenBank/DDBJ databases">
        <authorList>
            <person name="Ashton P.M."/>
            <person name="Dallman T."/>
            <person name="Nair S."/>
            <person name="De Pinna E."/>
            <person name="Peters T."/>
            <person name="Grant K."/>
        </authorList>
    </citation>
    <scope>NUCLEOTIDE SEQUENCE</scope>
    <source>
        <strain evidence="1">446642</strain>
    </source>
</reference>